<keyword evidence="3 11" id="KW-0493">Microtubule</keyword>
<dbReference type="InterPro" id="IPR036961">
    <property type="entry name" value="Kinesin_motor_dom_sf"/>
</dbReference>
<dbReference type="Pfam" id="PF00225">
    <property type="entry name" value="Kinesin"/>
    <property type="match status" value="1"/>
</dbReference>
<gene>
    <name evidence="16" type="primary">LOC108678519</name>
</gene>
<dbReference type="Gene3D" id="3.40.850.10">
    <property type="entry name" value="Kinesin motor domain"/>
    <property type="match status" value="1"/>
</dbReference>
<evidence type="ECO:0000313" key="16">
    <source>
        <dbReference type="RefSeq" id="XP_018022458.2"/>
    </source>
</evidence>
<dbReference type="OrthoDB" id="3176171at2759"/>
<dbReference type="GO" id="GO:0005874">
    <property type="term" value="C:microtubule"/>
    <property type="evidence" value="ECO:0007669"/>
    <property type="project" value="UniProtKB-KW"/>
</dbReference>
<dbReference type="RefSeq" id="XP_018022458.2">
    <property type="nucleotide sequence ID" value="XM_018166969.2"/>
</dbReference>
<feature type="domain" description="Kinesin motor" evidence="14">
    <location>
        <begin position="5"/>
        <end position="336"/>
    </location>
</feature>
<dbReference type="FunFam" id="3.40.850.10:FF:000029">
    <property type="entry name" value="Kinesin-like protein KIF17"/>
    <property type="match status" value="1"/>
</dbReference>
<keyword evidence="15" id="KW-1185">Reference proteome</keyword>
<keyword evidence="6 12" id="KW-0175">Coiled coil</keyword>
<reference evidence="16" key="1">
    <citation type="submission" date="2025-08" db="UniProtKB">
        <authorList>
            <consortium name="RefSeq"/>
        </authorList>
    </citation>
    <scope>IDENTIFICATION</scope>
    <source>
        <tissue evidence="16">Whole organism</tissue>
    </source>
</reference>
<dbReference type="InterPro" id="IPR001752">
    <property type="entry name" value="Kinesin_motor_dom"/>
</dbReference>
<keyword evidence="2" id="KW-0963">Cytoplasm</keyword>
<organism evidence="15 16">
    <name type="scientific">Hyalella azteca</name>
    <name type="common">Amphipod</name>
    <dbReference type="NCBI Taxonomy" id="294128"/>
    <lineage>
        <taxon>Eukaryota</taxon>
        <taxon>Metazoa</taxon>
        <taxon>Ecdysozoa</taxon>
        <taxon>Arthropoda</taxon>
        <taxon>Crustacea</taxon>
        <taxon>Multicrustacea</taxon>
        <taxon>Malacostraca</taxon>
        <taxon>Eumalacostraca</taxon>
        <taxon>Peracarida</taxon>
        <taxon>Amphipoda</taxon>
        <taxon>Senticaudata</taxon>
        <taxon>Talitrida</taxon>
        <taxon>Talitroidea</taxon>
        <taxon>Hyalellidae</taxon>
        <taxon>Hyalella</taxon>
    </lineage>
</organism>
<evidence type="ECO:0000256" key="9">
    <source>
        <dbReference type="ARBA" id="ARBA00060187"/>
    </source>
</evidence>
<evidence type="ECO:0000256" key="7">
    <source>
        <dbReference type="ARBA" id="ARBA00023175"/>
    </source>
</evidence>
<keyword evidence="8" id="KW-0206">Cytoskeleton</keyword>
<dbReference type="GO" id="GO:0003777">
    <property type="term" value="F:microtubule motor activity"/>
    <property type="evidence" value="ECO:0007669"/>
    <property type="project" value="InterPro"/>
</dbReference>
<accession>A0A8B7P8T9</accession>
<evidence type="ECO:0000313" key="15">
    <source>
        <dbReference type="Proteomes" id="UP000694843"/>
    </source>
</evidence>
<dbReference type="InterPro" id="IPR019821">
    <property type="entry name" value="Kinesin_motor_CS"/>
</dbReference>
<evidence type="ECO:0000256" key="13">
    <source>
        <dbReference type="SAM" id="MobiDB-lite"/>
    </source>
</evidence>
<dbReference type="AlphaFoldDB" id="A0A8B7P8T9"/>
<evidence type="ECO:0000256" key="4">
    <source>
        <dbReference type="ARBA" id="ARBA00022741"/>
    </source>
</evidence>
<keyword evidence="4 10" id="KW-0547">Nucleotide-binding</keyword>
<feature type="region of interest" description="Disordered" evidence="13">
    <location>
        <begin position="778"/>
        <end position="801"/>
    </location>
</feature>
<comment type="subcellular location">
    <subcellularLocation>
        <location evidence="1">Cytoplasm</location>
        <location evidence="1">Cytoskeleton</location>
    </subcellularLocation>
</comment>
<protein>
    <recommendedName>
        <fullName evidence="11">Kinesin-like protein</fullName>
    </recommendedName>
</protein>
<sequence>MPAEAVKVIVRCRPMNKREIDLKCKIVVQMEQGIICHLTSPEGHNNSSDPPKSFTFDGAYHIDSTTESIYNDVGFPIVESVLEGYNGTVFAYGQTGCGKSFSMQGITDPPTQRGIIPRAFEHIFEMIQTSADMKYLVLASYLEIYNEEIRDLLGDDVKKKLDLKEHPDKGVYVQDLSQHPVHNTTECERLMELGWGNRSTGATLMNKDSSRSHSIFTICLEMMNTTGENDTIRSGKLNLVDLAGSERQAKTGATGDRLKEATKINLSLSALGNVISALVDGKSKHIPYRDSKLTRLLQDSLGGNTKTLMVACLSPADNNYDETLSTLRYANRAKNIKNKPKINEDPKDAMLREYQEEIQKLRQMLEQQGPGAGLGISGTAGIMAVAAPPDEKALEEEREKVRLEYEQKMQELKREKEAEAKSKQAMQSQVDEIRKKYERELAAVAEKARLQQEEFLRQQEEQQRLSQQQHRGKNKSGVTPGAIVDGYEEDWETDTVEDIEEADSEGRGKKDKTPITIGVLKMNTQHNQLSQEQKEALKRLREIQEKMVGGERKEDKELKAKRQKRKKYMEKRMKILSQALNHVDDEDGIMIKVYDDIHEELRVKTELAKKQKQKIKTLEAEIEDITSEFQNERTDYLETIRRLEHSTTLLFSKVQPTIRRDCNYSTLDAIKKEAIWDDEYQRWKLPDLAIVKTKLPPAGLNGSMTLNPDYLTSISNSRNKPKNHRSNGMVYSNRSPEEPDSGTGSATYSGYNSGINSVNNSFNRGYDDGVDSLGSSLISNSKNLGPSDVVQRGGRHPSQTAPARLGMWEDENAEDKFLKVMSVRC</sequence>
<dbReference type="SUPFAM" id="SSF52540">
    <property type="entry name" value="P-loop containing nucleoside triphosphate hydrolases"/>
    <property type="match status" value="1"/>
</dbReference>
<evidence type="ECO:0000259" key="14">
    <source>
        <dbReference type="PROSITE" id="PS50067"/>
    </source>
</evidence>
<evidence type="ECO:0000256" key="12">
    <source>
        <dbReference type="SAM" id="Coils"/>
    </source>
</evidence>
<keyword evidence="5 10" id="KW-0067">ATP-binding</keyword>
<name>A0A8B7P8T9_HYAAZ</name>
<dbReference type="Proteomes" id="UP000694843">
    <property type="component" value="Unplaced"/>
</dbReference>
<comment type="function">
    <text evidence="9">Plus-end directed microtubule motor that may be used for anterograde axonal transport and could conceivably move cargos in fly neurons different than those moved by kinesin heavy chain or other plus-end directed motors.</text>
</comment>
<dbReference type="OMA" id="QCKTGAF"/>
<evidence type="ECO:0000256" key="10">
    <source>
        <dbReference type="PROSITE-ProRule" id="PRU00283"/>
    </source>
</evidence>
<dbReference type="GO" id="GO:0007018">
    <property type="term" value="P:microtubule-based movement"/>
    <property type="evidence" value="ECO:0007669"/>
    <property type="project" value="InterPro"/>
</dbReference>
<keyword evidence="7 10" id="KW-0505">Motor protein</keyword>
<evidence type="ECO:0000256" key="1">
    <source>
        <dbReference type="ARBA" id="ARBA00004245"/>
    </source>
</evidence>
<dbReference type="PRINTS" id="PR00380">
    <property type="entry name" value="KINESINHEAVY"/>
</dbReference>
<evidence type="ECO:0000256" key="5">
    <source>
        <dbReference type="ARBA" id="ARBA00022840"/>
    </source>
</evidence>
<dbReference type="InterPro" id="IPR027417">
    <property type="entry name" value="P-loop_NTPase"/>
</dbReference>
<evidence type="ECO:0000256" key="3">
    <source>
        <dbReference type="ARBA" id="ARBA00022701"/>
    </source>
</evidence>
<evidence type="ECO:0000256" key="6">
    <source>
        <dbReference type="ARBA" id="ARBA00023054"/>
    </source>
</evidence>
<evidence type="ECO:0000256" key="11">
    <source>
        <dbReference type="RuleBase" id="RU000394"/>
    </source>
</evidence>
<dbReference type="KEGG" id="hazt:108678519"/>
<feature type="region of interest" description="Disordered" evidence="13">
    <location>
        <begin position="458"/>
        <end position="485"/>
    </location>
</feature>
<dbReference type="GeneID" id="108678519"/>
<dbReference type="PANTHER" id="PTHR47969">
    <property type="entry name" value="CHROMOSOME-ASSOCIATED KINESIN KIF4A-RELATED"/>
    <property type="match status" value="1"/>
</dbReference>
<dbReference type="SMART" id="SM00129">
    <property type="entry name" value="KISc"/>
    <property type="match status" value="1"/>
</dbReference>
<feature type="coiled-coil region" evidence="12">
    <location>
        <begin position="391"/>
        <end position="454"/>
    </location>
</feature>
<proteinExistence type="inferred from homology"/>
<evidence type="ECO:0000256" key="2">
    <source>
        <dbReference type="ARBA" id="ARBA00022490"/>
    </source>
</evidence>
<evidence type="ECO:0000256" key="8">
    <source>
        <dbReference type="ARBA" id="ARBA00023212"/>
    </source>
</evidence>
<dbReference type="GO" id="GO:0005524">
    <property type="term" value="F:ATP binding"/>
    <property type="evidence" value="ECO:0007669"/>
    <property type="project" value="UniProtKB-UniRule"/>
</dbReference>
<dbReference type="PROSITE" id="PS00411">
    <property type="entry name" value="KINESIN_MOTOR_1"/>
    <property type="match status" value="1"/>
</dbReference>
<comment type="similarity">
    <text evidence="10 11">Belongs to the TRAFAC class myosin-kinesin ATPase superfamily. Kinesin family.</text>
</comment>
<feature type="coiled-coil region" evidence="12">
    <location>
        <begin position="601"/>
        <end position="635"/>
    </location>
</feature>
<dbReference type="PROSITE" id="PS50067">
    <property type="entry name" value="KINESIN_MOTOR_2"/>
    <property type="match status" value="1"/>
</dbReference>
<feature type="binding site" evidence="10">
    <location>
        <begin position="93"/>
        <end position="100"/>
    </location>
    <ligand>
        <name>ATP</name>
        <dbReference type="ChEBI" id="CHEBI:30616"/>
    </ligand>
</feature>
<dbReference type="GO" id="GO:0008017">
    <property type="term" value="F:microtubule binding"/>
    <property type="evidence" value="ECO:0007669"/>
    <property type="project" value="InterPro"/>
</dbReference>
<dbReference type="PANTHER" id="PTHR47969:SF21">
    <property type="entry name" value="KINESIN-LIKE PROTEIN"/>
    <property type="match status" value="1"/>
</dbReference>
<dbReference type="InterPro" id="IPR027640">
    <property type="entry name" value="Kinesin-like_fam"/>
</dbReference>
<feature type="region of interest" description="Disordered" evidence="13">
    <location>
        <begin position="711"/>
        <end position="748"/>
    </location>
</feature>